<dbReference type="EMBL" id="CP101700">
    <property type="protein sequence ID" value="UUC20561.1"/>
    <property type="molecule type" value="Genomic_DNA"/>
</dbReference>
<accession>A0AAJ5LIL5</accession>
<feature type="transmembrane region" description="Helical" evidence="1">
    <location>
        <begin position="35"/>
        <end position="56"/>
    </location>
</feature>
<protein>
    <submittedName>
        <fullName evidence="2">Uncharacterized protein</fullName>
    </submittedName>
</protein>
<dbReference type="RefSeq" id="WP_256382022.1">
    <property type="nucleotide sequence ID" value="NZ_CP101700.1"/>
</dbReference>
<keyword evidence="1" id="KW-0812">Transmembrane</keyword>
<feature type="transmembrane region" description="Helical" evidence="1">
    <location>
        <begin position="7"/>
        <end position="29"/>
    </location>
</feature>
<proteinExistence type="predicted"/>
<sequence length="319" mass="34545">MDKRLSAVYACLAVGLAMVTAVSVAMTIFNLIDDPMLAVLFSGAAVFLDIFKYLGWPLAMRLISQQRVLYAGSILICVATLGMVSGWSTYDRLMSSIEVSQAKQSALVGGRIEHLTSLIKKDSNFIDELDKAQTRLSDESSELRARGIVTKAQELEIASLSRIDTQRTSAMERIKANSMEITGIRALATKASSVPLLIAALLCAGFALSLELVPALIFSYIYSSTAKTYNSGVPESVSIEIEKEPNNSNFSTETSSNQDLLSMLLSHAASVPAQTKIKVKEFAAQNHVGNLKACAVFKEAEILGAIKKTRLGYLTTPKY</sequence>
<reference evidence="2" key="1">
    <citation type="submission" date="2022-07" db="EMBL/GenBank/DDBJ databases">
        <title>Complete genome of MD9.</title>
        <authorList>
            <person name="Cao G."/>
        </authorList>
    </citation>
    <scope>NUCLEOTIDE SEQUENCE</scope>
    <source>
        <strain evidence="2">MD9</strain>
    </source>
</reference>
<name>A0AAJ5LIL5_9PSED</name>
<organism evidence="2 3">
    <name type="scientific">Pseudomonas asiatica</name>
    <dbReference type="NCBI Taxonomy" id="2219225"/>
    <lineage>
        <taxon>Bacteria</taxon>
        <taxon>Pseudomonadati</taxon>
        <taxon>Pseudomonadota</taxon>
        <taxon>Gammaproteobacteria</taxon>
        <taxon>Pseudomonadales</taxon>
        <taxon>Pseudomonadaceae</taxon>
        <taxon>Pseudomonas</taxon>
    </lineage>
</organism>
<evidence type="ECO:0000256" key="1">
    <source>
        <dbReference type="SAM" id="Phobius"/>
    </source>
</evidence>
<keyword evidence="1" id="KW-0472">Membrane</keyword>
<dbReference type="AlphaFoldDB" id="A0AAJ5LIL5"/>
<evidence type="ECO:0000313" key="3">
    <source>
        <dbReference type="Proteomes" id="UP001058744"/>
    </source>
</evidence>
<feature type="transmembrane region" description="Helical" evidence="1">
    <location>
        <begin position="196"/>
        <end position="222"/>
    </location>
</feature>
<gene>
    <name evidence="2" type="ORF">NOV18_08790</name>
</gene>
<feature type="transmembrane region" description="Helical" evidence="1">
    <location>
        <begin position="68"/>
        <end position="90"/>
    </location>
</feature>
<dbReference type="Proteomes" id="UP001058744">
    <property type="component" value="Chromosome"/>
</dbReference>
<evidence type="ECO:0000313" key="2">
    <source>
        <dbReference type="EMBL" id="UUC20561.1"/>
    </source>
</evidence>
<keyword evidence="1" id="KW-1133">Transmembrane helix</keyword>